<name>A0A542XDU0_9MICO</name>
<feature type="domain" description="Transcription regulator PadR N-terminal" evidence="1">
    <location>
        <begin position="14"/>
        <end position="88"/>
    </location>
</feature>
<comment type="caution">
    <text evidence="2">The sequence shown here is derived from an EMBL/GenBank/DDBJ whole genome shotgun (WGS) entry which is preliminary data.</text>
</comment>
<keyword evidence="2" id="KW-0238">DNA-binding</keyword>
<organism evidence="2 3">
    <name type="scientific">Barrientosiimonas humi</name>
    <dbReference type="NCBI Taxonomy" id="999931"/>
    <lineage>
        <taxon>Bacteria</taxon>
        <taxon>Bacillati</taxon>
        <taxon>Actinomycetota</taxon>
        <taxon>Actinomycetes</taxon>
        <taxon>Micrococcales</taxon>
        <taxon>Dermacoccaceae</taxon>
        <taxon>Barrientosiimonas</taxon>
    </lineage>
</organism>
<keyword evidence="3" id="KW-1185">Reference proteome</keyword>
<dbReference type="InterPro" id="IPR005149">
    <property type="entry name" value="Tscrpt_reg_PadR_N"/>
</dbReference>
<dbReference type="EMBL" id="VFOK01000001">
    <property type="protein sequence ID" value="TQL33999.1"/>
    <property type="molecule type" value="Genomic_DNA"/>
</dbReference>
<dbReference type="InterPro" id="IPR036388">
    <property type="entry name" value="WH-like_DNA-bd_sf"/>
</dbReference>
<reference evidence="2 3" key="1">
    <citation type="submission" date="2019-06" db="EMBL/GenBank/DDBJ databases">
        <title>Sequencing the genomes of 1000 actinobacteria strains.</title>
        <authorList>
            <person name="Klenk H.-P."/>
        </authorList>
    </citation>
    <scope>NUCLEOTIDE SEQUENCE [LARGE SCALE GENOMIC DNA]</scope>
    <source>
        <strain evidence="2 3">DSM 24617</strain>
    </source>
</reference>
<dbReference type="PANTHER" id="PTHR43252:SF4">
    <property type="entry name" value="TRANSCRIPTIONAL REGULATORY PROTEIN"/>
    <property type="match status" value="1"/>
</dbReference>
<dbReference type="Pfam" id="PF03551">
    <property type="entry name" value="PadR"/>
    <property type="match status" value="1"/>
</dbReference>
<dbReference type="SUPFAM" id="SSF46785">
    <property type="entry name" value="Winged helix' DNA-binding domain"/>
    <property type="match status" value="1"/>
</dbReference>
<dbReference type="InterPro" id="IPR036390">
    <property type="entry name" value="WH_DNA-bd_sf"/>
</dbReference>
<dbReference type="Gene3D" id="1.10.10.10">
    <property type="entry name" value="Winged helix-like DNA-binding domain superfamily/Winged helix DNA-binding domain"/>
    <property type="match status" value="1"/>
</dbReference>
<dbReference type="PANTHER" id="PTHR43252">
    <property type="entry name" value="TRANSCRIPTIONAL REGULATOR YQJI"/>
    <property type="match status" value="1"/>
</dbReference>
<evidence type="ECO:0000259" key="1">
    <source>
        <dbReference type="Pfam" id="PF03551"/>
    </source>
</evidence>
<gene>
    <name evidence="2" type="ORF">FB554_2156</name>
</gene>
<proteinExistence type="predicted"/>
<evidence type="ECO:0000313" key="3">
    <source>
        <dbReference type="Proteomes" id="UP000318336"/>
    </source>
</evidence>
<dbReference type="AlphaFoldDB" id="A0A542XDU0"/>
<evidence type="ECO:0000313" key="2">
    <source>
        <dbReference type="EMBL" id="TQL33999.1"/>
    </source>
</evidence>
<sequence>MSPSLLVMSLPHALLGVLSARPMNGYELSKFFDSAAGWIWSAPQSQIYTTLRRMTDDGWISQEAQTRGTRMRTHVYSITEAGERELREWVATVHDLPSPRDTVLLQALFFDLVDADSAEKVVRAYIEEQESRIARWTGHRDALRARTTPLLVERLQSRPKSQHERIARLKAGVFQGEIDRAEAMVAWARDELEQLRAR</sequence>
<dbReference type="GO" id="GO:0003677">
    <property type="term" value="F:DNA binding"/>
    <property type="evidence" value="ECO:0007669"/>
    <property type="project" value="UniProtKB-KW"/>
</dbReference>
<dbReference type="Proteomes" id="UP000318336">
    <property type="component" value="Unassembled WGS sequence"/>
</dbReference>
<protein>
    <submittedName>
        <fullName evidence="2">DNA-binding PadR family transcriptional regulator</fullName>
    </submittedName>
</protein>
<accession>A0A542XDU0</accession>